<evidence type="ECO:0000256" key="6">
    <source>
        <dbReference type="ARBA" id="ARBA00022925"/>
    </source>
</evidence>
<evidence type="ECO:0000256" key="3">
    <source>
        <dbReference type="ARBA" id="ARBA00022543"/>
    </source>
</evidence>
<dbReference type="SMART" id="SM01021">
    <property type="entry name" value="Bac_rhodopsin"/>
    <property type="match status" value="1"/>
</dbReference>
<dbReference type="AlphaFoldDB" id="A0A7S9PT72"/>
<dbReference type="PRINTS" id="PR00251">
    <property type="entry name" value="BACTRLOPSIN"/>
</dbReference>
<dbReference type="FunFam" id="1.20.1070.10:FF:000160">
    <property type="entry name" value="Related to Opsin-1"/>
    <property type="match status" value="1"/>
</dbReference>
<evidence type="ECO:0000313" key="15">
    <source>
        <dbReference type="EMBL" id="QPG95404.1"/>
    </source>
</evidence>
<keyword evidence="10 14" id="KW-0472">Membrane</keyword>
<keyword evidence="4" id="KW-0716">Sensory transduction</keyword>
<dbReference type="EMBL" id="CP031386">
    <property type="protein sequence ID" value="QPG95404.1"/>
    <property type="molecule type" value="Genomic_DNA"/>
</dbReference>
<dbReference type="Gene3D" id="1.20.1070.10">
    <property type="entry name" value="Rhodopsin 7-helix transmembrane proteins"/>
    <property type="match status" value="1"/>
</dbReference>
<dbReference type="SUPFAM" id="SSF81321">
    <property type="entry name" value="Family A G protein-coupled receptor-like"/>
    <property type="match status" value="1"/>
</dbReference>
<dbReference type="GO" id="GO:0005216">
    <property type="term" value="F:monoatomic ion channel activity"/>
    <property type="evidence" value="ECO:0007669"/>
    <property type="project" value="InterPro"/>
</dbReference>
<keyword evidence="5 14" id="KW-0812">Transmembrane</keyword>
<evidence type="ECO:0000256" key="11">
    <source>
        <dbReference type="ARBA" id="ARBA00023170"/>
    </source>
</evidence>
<name>A0A7S9PT72_EPIFF</name>
<evidence type="ECO:0000313" key="16">
    <source>
        <dbReference type="Proteomes" id="UP000594364"/>
    </source>
</evidence>
<dbReference type="CDD" id="cd15239">
    <property type="entry name" value="7tm_YRO2_fungal-like"/>
    <property type="match status" value="1"/>
</dbReference>
<dbReference type="InterPro" id="IPR001425">
    <property type="entry name" value="Arc/bac/fun_rhodopsins"/>
</dbReference>
<dbReference type="GO" id="GO:0009881">
    <property type="term" value="F:photoreceptor activity"/>
    <property type="evidence" value="ECO:0007669"/>
    <property type="project" value="UniProtKB-KW"/>
</dbReference>
<keyword evidence="6" id="KW-0681">Retinal protein</keyword>
<dbReference type="PANTHER" id="PTHR28286">
    <property type="match status" value="1"/>
</dbReference>
<evidence type="ECO:0000256" key="10">
    <source>
        <dbReference type="ARBA" id="ARBA00023136"/>
    </source>
</evidence>
<evidence type="ECO:0000256" key="13">
    <source>
        <dbReference type="ARBA" id="ARBA00078035"/>
    </source>
</evidence>
<dbReference type="GO" id="GO:0005783">
    <property type="term" value="C:endoplasmic reticulum"/>
    <property type="evidence" value="ECO:0007669"/>
    <property type="project" value="TreeGrafter"/>
</dbReference>
<organism evidence="15 16">
    <name type="scientific">Epichloe festucae (strain Fl1)</name>
    <dbReference type="NCBI Taxonomy" id="877507"/>
    <lineage>
        <taxon>Eukaryota</taxon>
        <taxon>Fungi</taxon>
        <taxon>Dikarya</taxon>
        <taxon>Ascomycota</taxon>
        <taxon>Pezizomycotina</taxon>
        <taxon>Sordariomycetes</taxon>
        <taxon>Hypocreomycetidae</taxon>
        <taxon>Hypocreales</taxon>
        <taxon>Clavicipitaceae</taxon>
        <taxon>Epichloe</taxon>
    </lineage>
</organism>
<sequence>MGNDALKANGNTVDGYTADISITVRGSDAYWAIFAFMAFMTLLFIAHSYTKPRTERVFHYITISITIVASVAYFAMASNLGWASILVEFFRADNKVAGTTREIFYVRYIDWVITTPLLLLDILLTAGMPWPTVLFTLLLDEVMIITGLVGALVKSSYKWGFFTFGCVAFLIIVWNVAWVGRRHANALGSDVSKVYLITSVWTLGLWFLYPIAWGLSEGGNVIAPDSEAAFYGTLDVLAKPIFGILFLGGHKNISAARLGLAIRDYQEVPRAALLHEKGEPVPGARSGVHTGAGAEPAVIGGA</sequence>
<evidence type="ECO:0000256" key="8">
    <source>
        <dbReference type="ARBA" id="ARBA00022991"/>
    </source>
</evidence>
<evidence type="ECO:0000256" key="12">
    <source>
        <dbReference type="ARBA" id="ARBA00069581"/>
    </source>
</evidence>
<dbReference type="Pfam" id="PF01036">
    <property type="entry name" value="Bac_rhodopsin"/>
    <property type="match status" value="1"/>
</dbReference>
<feature type="transmembrane region" description="Helical" evidence="14">
    <location>
        <begin position="159"/>
        <end position="179"/>
    </location>
</feature>
<evidence type="ECO:0000256" key="14">
    <source>
        <dbReference type="SAM" id="Phobius"/>
    </source>
</evidence>
<feature type="transmembrane region" description="Helical" evidence="14">
    <location>
        <begin position="58"/>
        <end position="85"/>
    </location>
</feature>
<gene>
    <name evidence="15" type="ORF">C2857_000550</name>
</gene>
<feature type="transmembrane region" description="Helical" evidence="14">
    <location>
        <begin position="191"/>
        <end position="209"/>
    </location>
</feature>
<keyword evidence="9" id="KW-0346">Stress response</keyword>
<dbReference type="GO" id="GO:0007602">
    <property type="term" value="P:phototransduction"/>
    <property type="evidence" value="ECO:0007669"/>
    <property type="project" value="UniProtKB-KW"/>
</dbReference>
<keyword evidence="16" id="KW-1185">Reference proteome</keyword>
<evidence type="ECO:0000256" key="4">
    <source>
        <dbReference type="ARBA" id="ARBA00022606"/>
    </source>
</evidence>
<keyword evidence="8" id="KW-0157">Chromophore</keyword>
<proteinExistence type="inferred from homology"/>
<evidence type="ECO:0000256" key="5">
    <source>
        <dbReference type="ARBA" id="ARBA00022692"/>
    </source>
</evidence>
<comment type="similarity">
    <text evidence="2">Belongs to the archaeal/bacterial/fungal opsin family.</text>
</comment>
<keyword evidence="3" id="KW-0600">Photoreceptor protein</keyword>
<evidence type="ECO:0000256" key="1">
    <source>
        <dbReference type="ARBA" id="ARBA00004141"/>
    </source>
</evidence>
<dbReference type="InterPro" id="IPR018229">
    <property type="entry name" value="Rhodopsin_retinal_BS"/>
</dbReference>
<accession>A0A7S9PT72</accession>
<comment type="subcellular location">
    <subcellularLocation>
        <location evidence="1">Membrane</location>
        <topology evidence="1">Multi-pass membrane protein</topology>
    </subcellularLocation>
</comment>
<reference evidence="15 16" key="1">
    <citation type="journal article" date="2018" name="PLoS Genet.">
        <title>Repeat elements organise 3D genome structure and mediate transcription in the filamentous fungus Epichloe festucae.</title>
        <authorList>
            <person name="Winter D.J."/>
            <person name="Ganley A.R.D."/>
            <person name="Young C.A."/>
            <person name="Liachko I."/>
            <person name="Schardl C.L."/>
            <person name="Dupont P.Y."/>
            <person name="Berry D."/>
            <person name="Ram A."/>
            <person name="Scott B."/>
            <person name="Cox M.P."/>
        </authorList>
    </citation>
    <scope>NUCLEOTIDE SEQUENCE [LARGE SCALE GENOMIC DNA]</scope>
    <source>
        <strain evidence="15 16">Fl1</strain>
    </source>
</reference>
<dbReference type="InterPro" id="IPR043476">
    <property type="entry name" value="Yro2-like_7TM"/>
</dbReference>
<evidence type="ECO:0000256" key="7">
    <source>
        <dbReference type="ARBA" id="ARBA00022989"/>
    </source>
</evidence>
<protein>
    <recommendedName>
        <fullName evidence="12">Opsin-like protein carO</fullName>
    </recommendedName>
    <alternativeName>
        <fullName evidence="13">Carotenoid biosynthesis cluster protein O</fullName>
    </alternativeName>
</protein>
<dbReference type="PROSITE" id="PS00950">
    <property type="entry name" value="BACTERIAL_OPSIN_1"/>
    <property type="match status" value="1"/>
</dbReference>
<evidence type="ECO:0000256" key="2">
    <source>
        <dbReference type="ARBA" id="ARBA00008130"/>
    </source>
</evidence>
<keyword evidence="7 14" id="KW-1133">Transmembrane helix</keyword>
<keyword evidence="11" id="KW-0675">Receptor</keyword>
<dbReference type="Proteomes" id="UP000594364">
    <property type="component" value="Chromosome 2"/>
</dbReference>
<feature type="transmembrane region" description="Helical" evidence="14">
    <location>
        <begin position="229"/>
        <end position="248"/>
    </location>
</feature>
<feature type="transmembrane region" description="Helical" evidence="14">
    <location>
        <begin position="105"/>
        <end position="126"/>
    </location>
</feature>
<feature type="transmembrane region" description="Helical" evidence="14">
    <location>
        <begin position="29"/>
        <end position="46"/>
    </location>
</feature>
<dbReference type="GO" id="GO:0005886">
    <property type="term" value="C:plasma membrane"/>
    <property type="evidence" value="ECO:0007669"/>
    <property type="project" value="TreeGrafter"/>
</dbReference>
<dbReference type="OrthoDB" id="10261467at2759"/>
<dbReference type="PANTHER" id="PTHR28286:SF1">
    <property type="entry name" value="30 KDA HEAT SHOCK PROTEIN-RELATED"/>
    <property type="match status" value="1"/>
</dbReference>
<evidence type="ECO:0000256" key="9">
    <source>
        <dbReference type="ARBA" id="ARBA00023016"/>
    </source>
</evidence>